<dbReference type="Pfam" id="PF00823">
    <property type="entry name" value="PPE"/>
    <property type="match status" value="1"/>
</dbReference>
<organism evidence="4 5">
    <name type="scientific">Saccharothrix variisporea</name>
    <dbReference type="NCBI Taxonomy" id="543527"/>
    <lineage>
        <taxon>Bacteria</taxon>
        <taxon>Bacillati</taxon>
        <taxon>Actinomycetota</taxon>
        <taxon>Actinomycetes</taxon>
        <taxon>Pseudonocardiales</taxon>
        <taxon>Pseudonocardiaceae</taxon>
        <taxon>Saccharothrix</taxon>
    </lineage>
</organism>
<dbReference type="InterPro" id="IPR000030">
    <property type="entry name" value="PPE_dom"/>
</dbReference>
<name>A0A495XII6_9PSEU</name>
<feature type="compositionally biased region" description="Basic and acidic residues" evidence="2">
    <location>
        <begin position="370"/>
        <end position="383"/>
    </location>
</feature>
<sequence>MTEQRKHRYWSHDHKPSARARRQARRVRRDKEVNRLPEKFGQINWAVYTHRELWDMVKSADTGRMGGRAHDWQVLAGEVDRATGDVRELVQRLVVSWQGPSSVVAAESVSRLTEWAADASRRAYGVGTGLTAYTSAVEEAARRMPEPVHPDAEKWFREGYDVSTLDGPEGAYFLRQLLDDHRPSKEEQQAAKARAVDVMEAYERASREVHTGLPSFNEPAPAGAQVQADQVPPVRTPNIPDWDDPYTPGEHVPTDPDEPHTPAGGPRDTTSVAAVADSGSGPGGASGPGAGGGHGSGANFGPGAGVGARAGAGFGAGGGSGRAGGSGPLGPGGSSGVLGVAPGAMARGGVVGAAGGAGGFGMYPPVAPPNREEDREHRNRYDDGLDLLDDLPPAFPPVLGE</sequence>
<evidence type="ECO:0000259" key="3">
    <source>
        <dbReference type="Pfam" id="PF00823"/>
    </source>
</evidence>
<feature type="region of interest" description="Disordered" evidence="2">
    <location>
        <begin position="1"/>
        <end position="29"/>
    </location>
</feature>
<feature type="compositionally biased region" description="Gly residues" evidence="2">
    <location>
        <begin position="280"/>
        <end position="298"/>
    </location>
</feature>
<dbReference type="RefSeq" id="WP_121227840.1">
    <property type="nucleotide sequence ID" value="NZ_JBIUBA010000082.1"/>
</dbReference>
<dbReference type="Proteomes" id="UP000272729">
    <property type="component" value="Unassembled WGS sequence"/>
</dbReference>
<evidence type="ECO:0000313" key="4">
    <source>
        <dbReference type="EMBL" id="RKT73792.1"/>
    </source>
</evidence>
<protein>
    <submittedName>
        <fullName evidence="4">PPE family protein</fullName>
    </submittedName>
</protein>
<feature type="region of interest" description="Disordered" evidence="2">
    <location>
        <begin position="357"/>
        <end position="401"/>
    </location>
</feature>
<evidence type="ECO:0000313" key="5">
    <source>
        <dbReference type="Proteomes" id="UP000272729"/>
    </source>
</evidence>
<dbReference type="Gene3D" id="1.20.1260.20">
    <property type="entry name" value="PPE superfamily"/>
    <property type="match status" value="1"/>
</dbReference>
<comment type="caution">
    <text evidence="4">The sequence shown here is derived from an EMBL/GenBank/DDBJ whole genome shotgun (WGS) entry which is preliminary data.</text>
</comment>
<dbReference type="SUPFAM" id="SSF140459">
    <property type="entry name" value="PE/PPE dimer-like"/>
    <property type="match status" value="1"/>
</dbReference>
<reference evidence="4 5" key="1">
    <citation type="submission" date="2018-10" db="EMBL/GenBank/DDBJ databases">
        <title>Sequencing the genomes of 1000 actinobacteria strains.</title>
        <authorList>
            <person name="Klenk H.-P."/>
        </authorList>
    </citation>
    <scope>NUCLEOTIDE SEQUENCE [LARGE SCALE GENOMIC DNA]</scope>
    <source>
        <strain evidence="4 5">DSM 43911</strain>
    </source>
</reference>
<evidence type="ECO:0000256" key="2">
    <source>
        <dbReference type="SAM" id="MobiDB-lite"/>
    </source>
</evidence>
<proteinExistence type="inferred from homology"/>
<dbReference type="OrthoDB" id="3674905at2"/>
<dbReference type="EMBL" id="RBXR01000001">
    <property type="protein sequence ID" value="RKT73792.1"/>
    <property type="molecule type" value="Genomic_DNA"/>
</dbReference>
<dbReference type="AlphaFoldDB" id="A0A495XII6"/>
<comment type="similarity">
    <text evidence="1">Belongs to the mycobacterial PPE family.</text>
</comment>
<feature type="region of interest" description="Disordered" evidence="2">
    <location>
        <begin position="212"/>
        <end position="298"/>
    </location>
</feature>
<keyword evidence="5" id="KW-1185">Reference proteome</keyword>
<evidence type="ECO:0000256" key="1">
    <source>
        <dbReference type="ARBA" id="ARBA00010652"/>
    </source>
</evidence>
<dbReference type="InterPro" id="IPR038332">
    <property type="entry name" value="PPE_sf"/>
</dbReference>
<gene>
    <name evidence="4" type="ORF">DFJ66_7129</name>
</gene>
<feature type="compositionally biased region" description="Basic residues" evidence="2">
    <location>
        <begin position="17"/>
        <end position="28"/>
    </location>
</feature>
<accession>A0A495XII6</accession>
<feature type="domain" description="PPE" evidence="3">
    <location>
        <begin position="56"/>
        <end position="148"/>
    </location>
</feature>